<dbReference type="EMBL" id="SOFE01000023">
    <property type="protein sequence ID" value="TFB82750.1"/>
    <property type="molecule type" value="Genomic_DNA"/>
</dbReference>
<comment type="similarity">
    <text evidence="1">Belongs to the N(4)/N(6)-methyltransferase family.</text>
</comment>
<dbReference type="InterPro" id="IPR002295">
    <property type="entry name" value="N4/N6-MTase_EcoPI_Mod-like"/>
</dbReference>
<protein>
    <submittedName>
        <fullName evidence="6">Site-specific DNA-methyltransferase</fullName>
    </submittedName>
</protein>
<dbReference type="AlphaFoldDB" id="A0A4R8VIR5"/>
<sequence length="627" mass="69750">MEKLRMTSPDLTDSNIGKLADLFPTVVTESVDADGNFKMAVDFDLLRQELSDHVVDGPQERYQLDWPGKRAATFAANAPIAKTLRPVREESVDFETTKNLFIEGDNLDALKLLQESYLGKVKLIYIDPPYNTGSDFVYSDTFSQTSAEYLRNSGQADDNGVRLIANTEANGRFHSDWLSMIYPRLKLSRNLLTDDGVIFISIDDNEIGQLRRICDEIFGEANFLAQVVWQKRTSPEARKRIGAGHEYVVMYARDRANVEAALAPLPLDEKDRAAFNNPDDDPRGRWVSSDFTAPGYRPNQMYEIVTPSGLTVGPPPGRCWMNIESEYKSQVSEGRFWFGPDGKGIPRRKTYLAERDGKSAWTWWPNSEVGHTQEGTREVRALFDKNGPTYFDYPKPVRLLRRIIQLATHPDADEVILDFFAGSGSMAHAVLAQNAADEGSRRFIMVQIDEVPASQSDAAKAGYGSIAEISRDRIRRAGASVLKGAALTSVGLDTGFRSFKIDSTNMADVLRAPDDTDQLALDQLEGSVKPDRSGEDLLFQVLLDWGLELTMPISVEQIDGNEVFVVEDGALIACFDELVSPVVVHSIAKRQPLRAVFRDSGFTSDAARINAEQVFREVSPATDVKAI</sequence>
<dbReference type="PROSITE" id="PS00092">
    <property type="entry name" value="N6_MTASE"/>
    <property type="match status" value="1"/>
</dbReference>
<keyword evidence="4" id="KW-0949">S-adenosyl-L-methionine</keyword>
<dbReference type="PIRSF" id="PIRSF015855">
    <property type="entry name" value="TypeIII_Mtase_mKpnI"/>
    <property type="match status" value="1"/>
</dbReference>
<dbReference type="InterPro" id="IPR002941">
    <property type="entry name" value="DNA_methylase_N4/N6"/>
</dbReference>
<evidence type="ECO:0000256" key="4">
    <source>
        <dbReference type="ARBA" id="ARBA00022691"/>
    </source>
</evidence>
<dbReference type="Proteomes" id="UP000297963">
    <property type="component" value="Unassembled WGS sequence"/>
</dbReference>
<evidence type="ECO:0000256" key="2">
    <source>
        <dbReference type="ARBA" id="ARBA00022603"/>
    </source>
</evidence>
<name>A0A4R8VIR5_9MICO</name>
<dbReference type="GO" id="GO:0003677">
    <property type="term" value="F:DNA binding"/>
    <property type="evidence" value="ECO:0007669"/>
    <property type="project" value="InterPro"/>
</dbReference>
<dbReference type="InterPro" id="IPR002052">
    <property type="entry name" value="DNA_methylase_N6_adenine_CS"/>
</dbReference>
<evidence type="ECO:0000313" key="6">
    <source>
        <dbReference type="EMBL" id="TFB82750.1"/>
    </source>
</evidence>
<dbReference type="GO" id="GO:0008170">
    <property type="term" value="F:N-methyltransferase activity"/>
    <property type="evidence" value="ECO:0007669"/>
    <property type="project" value="InterPro"/>
</dbReference>
<dbReference type="PRINTS" id="PR00506">
    <property type="entry name" value="D21N6MTFRASE"/>
</dbReference>
<evidence type="ECO:0000256" key="1">
    <source>
        <dbReference type="ARBA" id="ARBA00006594"/>
    </source>
</evidence>
<evidence type="ECO:0000256" key="3">
    <source>
        <dbReference type="ARBA" id="ARBA00022679"/>
    </source>
</evidence>
<organism evidence="6 7">
    <name type="scientific">Cryobacterium levicorallinum</name>
    <dbReference type="NCBI Taxonomy" id="995038"/>
    <lineage>
        <taxon>Bacteria</taxon>
        <taxon>Bacillati</taxon>
        <taxon>Actinomycetota</taxon>
        <taxon>Actinomycetes</taxon>
        <taxon>Micrococcales</taxon>
        <taxon>Microbacteriaceae</taxon>
        <taxon>Cryobacterium</taxon>
    </lineage>
</organism>
<evidence type="ECO:0000313" key="7">
    <source>
        <dbReference type="Proteomes" id="UP000297963"/>
    </source>
</evidence>
<reference evidence="6 7" key="1">
    <citation type="submission" date="2019-03" db="EMBL/GenBank/DDBJ databases">
        <title>Genomics of glacier-inhabiting Cryobacterium strains.</title>
        <authorList>
            <person name="Liu Q."/>
            <person name="Xin Y.-H."/>
        </authorList>
    </citation>
    <scope>NUCLEOTIDE SEQUENCE [LARGE SCALE GENOMIC DNA]</scope>
    <source>
        <strain evidence="6 7">Hh34</strain>
    </source>
</reference>
<dbReference type="Gene3D" id="3.40.50.150">
    <property type="entry name" value="Vaccinia Virus protein VP39"/>
    <property type="match status" value="1"/>
</dbReference>
<accession>A0A4R8VIR5</accession>
<dbReference type="GO" id="GO:0032259">
    <property type="term" value="P:methylation"/>
    <property type="evidence" value="ECO:0007669"/>
    <property type="project" value="UniProtKB-KW"/>
</dbReference>
<dbReference type="Pfam" id="PF01555">
    <property type="entry name" value="N6_N4_Mtase"/>
    <property type="match status" value="1"/>
</dbReference>
<comment type="caution">
    <text evidence="6">The sequence shown here is derived from an EMBL/GenBank/DDBJ whole genome shotgun (WGS) entry which is preliminary data.</text>
</comment>
<proteinExistence type="inferred from homology"/>
<evidence type="ECO:0000259" key="5">
    <source>
        <dbReference type="Pfam" id="PF01555"/>
    </source>
</evidence>
<keyword evidence="2 6" id="KW-0489">Methyltransferase</keyword>
<dbReference type="InterPro" id="IPR029063">
    <property type="entry name" value="SAM-dependent_MTases_sf"/>
</dbReference>
<keyword evidence="3 6" id="KW-0808">Transferase</keyword>
<gene>
    <name evidence="6" type="ORF">E3O11_12830</name>
</gene>
<feature type="domain" description="DNA methylase N-4/N-6" evidence="5">
    <location>
        <begin position="121"/>
        <end position="450"/>
    </location>
</feature>
<dbReference type="SUPFAM" id="SSF53335">
    <property type="entry name" value="S-adenosyl-L-methionine-dependent methyltransferases"/>
    <property type="match status" value="1"/>
</dbReference>